<organism evidence="3">
    <name type="scientific">Mantoniella antarctica</name>
    <dbReference type="NCBI Taxonomy" id="81844"/>
    <lineage>
        <taxon>Eukaryota</taxon>
        <taxon>Viridiplantae</taxon>
        <taxon>Chlorophyta</taxon>
        <taxon>Mamiellophyceae</taxon>
        <taxon>Mamiellales</taxon>
        <taxon>Mamiellaceae</taxon>
        <taxon>Mantoniella</taxon>
    </lineage>
</organism>
<dbReference type="AlphaFoldDB" id="A0A7S0SIZ3"/>
<dbReference type="Gene3D" id="3.40.50.410">
    <property type="entry name" value="von Willebrand factor, type A domain"/>
    <property type="match status" value="1"/>
</dbReference>
<proteinExistence type="predicted"/>
<reference evidence="3" key="1">
    <citation type="submission" date="2021-01" db="EMBL/GenBank/DDBJ databases">
        <authorList>
            <person name="Corre E."/>
            <person name="Pelletier E."/>
            <person name="Niang G."/>
            <person name="Scheremetjew M."/>
            <person name="Finn R."/>
            <person name="Kale V."/>
            <person name="Holt S."/>
            <person name="Cochrane G."/>
            <person name="Meng A."/>
            <person name="Brown T."/>
            <person name="Cohen L."/>
        </authorList>
    </citation>
    <scope>NUCLEOTIDE SEQUENCE</scope>
    <source>
        <strain evidence="3">SL-175</strain>
    </source>
</reference>
<dbReference type="InterPro" id="IPR036465">
    <property type="entry name" value="vWFA_dom_sf"/>
</dbReference>
<dbReference type="SMART" id="SM00327">
    <property type="entry name" value="VWA"/>
    <property type="match status" value="1"/>
</dbReference>
<dbReference type="PANTHER" id="PTHR10579:SF43">
    <property type="entry name" value="ZINC FINGER (C3HC4-TYPE RING FINGER) FAMILY PROTEIN"/>
    <property type="match status" value="1"/>
</dbReference>
<dbReference type="PROSITE" id="PS50234">
    <property type="entry name" value="VWFA"/>
    <property type="match status" value="1"/>
</dbReference>
<dbReference type="Pfam" id="PF00092">
    <property type="entry name" value="VWA"/>
    <property type="match status" value="1"/>
</dbReference>
<sequence>MAGTKNTAPPAPVPSTPSSLSLTLKCEHPNGRPANADTFTAVLATVFANAVPDDVLERSRPPVSLTLVIDSSGSMAGEKLAMVRRTAEWIVGQLSSRDALGVVSYASDVCACLPLRCMDVEGRRAAVIAIRCIQEGGLTNLSGGLFAGLEQQIIEGTVPAPAQVDMKPPAAAVRCVYLFTDGQANRGLTAAEPLARAAAAKVGDQPIAVYTFGFGEDHDECMLQQLTMKGGVYSYLPTADDIPAAFGDALGGLMSTVAQSVRLTFRVSADDGREGVHCGQTVRSGGGDASAAVQIVGVAEGSGLEGAVRTRVSATGSVTLEVNLADLAAEDRRDILVELRLPSEDAEARTLGAGITAELAWVDCIVAAPATTAARISIPRETITSITADASLARNAVDPEVRLQRHRLLVAAALETAAAAGDAGAGATAIQAAVRVMNSARVSIMALTVNSGSEATSDNVTLQQRQLVTDLDEAVEKLENQRERGGRNASKGIRSMRWNHLAQKGSTPVNNVVSTPRAMGGQTAARARSMMSAVTTATTPAQATCVAKDPMEDHHAGITVGGAGGRAGAVVAVHDTVLAAGLDNLNAGYTGKFYTSVVVVMPEGGQGAVLRHAEGVVTIAVGAVKVLPNGDSCLDSVPPNAPVKVFCEGELSLAMPSKNDHVVVVEGAGRGARAELIGVDNDQGVLRMEASKDITIAKMSALARIWTGLEANVVDTRPLRRGRSSAIFASSGTDAVEPGRKMGRFTVYDR</sequence>
<accession>A0A7S0SIZ3</accession>
<name>A0A7S0SIZ3_9CHLO</name>
<evidence type="ECO:0000313" key="3">
    <source>
        <dbReference type="EMBL" id="CAD8707040.1"/>
    </source>
</evidence>
<feature type="domain" description="VWFA" evidence="2">
    <location>
        <begin position="64"/>
        <end position="257"/>
    </location>
</feature>
<dbReference type="InterPro" id="IPR002035">
    <property type="entry name" value="VWF_A"/>
</dbReference>
<evidence type="ECO:0000256" key="1">
    <source>
        <dbReference type="SAM" id="MobiDB-lite"/>
    </source>
</evidence>
<feature type="compositionally biased region" description="Polar residues" evidence="1">
    <location>
        <begin position="504"/>
        <end position="514"/>
    </location>
</feature>
<gene>
    <name evidence="3" type="ORF">MANT1106_LOCUS9723</name>
</gene>
<dbReference type="SUPFAM" id="SSF53300">
    <property type="entry name" value="vWA-like"/>
    <property type="match status" value="1"/>
</dbReference>
<feature type="region of interest" description="Disordered" evidence="1">
    <location>
        <begin position="1"/>
        <end position="21"/>
    </location>
</feature>
<dbReference type="InterPro" id="IPR057934">
    <property type="entry name" value="KOW_Spt5_7"/>
</dbReference>
<evidence type="ECO:0000259" key="2">
    <source>
        <dbReference type="PROSITE" id="PS50234"/>
    </source>
</evidence>
<dbReference type="InterPro" id="IPR051266">
    <property type="entry name" value="CLCR"/>
</dbReference>
<dbReference type="PANTHER" id="PTHR10579">
    <property type="entry name" value="CALCIUM-ACTIVATED CHLORIDE CHANNEL REGULATOR"/>
    <property type="match status" value="1"/>
</dbReference>
<feature type="region of interest" description="Disordered" evidence="1">
    <location>
        <begin position="480"/>
        <end position="516"/>
    </location>
</feature>
<dbReference type="Pfam" id="PF23287">
    <property type="entry name" value="KOW7_SPT5"/>
    <property type="match status" value="1"/>
</dbReference>
<protein>
    <recommendedName>
        <fullName evidence="2">VWFA domain-containing protein</fullName>
    </recommendedName>
</protein>
<dbReference type="EMBL" id="HBFC01016445">
    <property type="protein sequence ID" value="CAD8707040.1"/>
    <property type="molecule type" value="Transcribed_RNA"/>
</dbReference>